<evidence type="ECO:0000313" key="2">
    <source>
        <dbReference type="EMBL" id="THJ47626.1"/>
    </source>
</evidence>
<organism evidence="2 3">
    <name type="scientific">Aeromonas veronii</name>
    <dbReference type="NCBI Taxonomy" id="654"/>
    <lineage>
        <taxon>Bacteria</taxon>
        <taxon>Pseudomonadati</taxon>
        <taxon>Pseudomonadota</taxon>
        <taxon>Gammaproteobacteria</taxon>
        <taxon>Aeromonadales</taxon>
        <taxon>Aeromonadaceae</taxon>
        <taxon>Aeromonas</taxon>
    </lineage>
</organism>
<accession>A0A4S5CW63</accession>
<feature type="region of interest" description="Disordered" evidence="1">
    <location>
        <begin position="1"/>
        <end position="33"/>
    </location>
</feature>
<name>A0A4S5CW63_AERVE</name>
<protein>
    <submittedName>
        <fullName evidence="2">Uncharacterized protein</fullName>
    </submittedName>
</protein>
<dbReference type="RefSeq" id="WP_136501249.1">
    <property type="nucleotide sequence ID" value="NZ_JAEHHQ010000019.1"/>
</dbReference>
<dbReference type="AlphaFoldDB" id="A0A4S5CW63"/>
<evidence type="ECO:0000313" key="3">
    <source>
        <dbReference type="Proteomes" id="UP000309618"/>
    </source>
</evidence>
<evidence type="ECO:0000256" key="1">
    <source>
        <dbReference type="SAM" id="MobiDB-lite"/>
    </source>
</evidence>
<comment type="caution">
    <text evidence="2">The sequence shown here is derived from an EMBL/GenBank/DDBJ whole genome shotgun (WGS) entry which is preliminary data.</text>
</comment>
<sequence length="101" mass="11138">MSTPLHKKRTGADKASQANTCDDQKRQNLDERDHARAGVSELLQGFDLFVEPLGEIERLEVEGQKKASGFAHHGGLSRPVTKMAITLARPNFARQEAAARQ</sequence>
<dbReference type="Proteomes" id="UP000309618">
    <property type="component" value="Unassembled WGS sequence"/>
</dbReference>
<reference evidence="2 3" key="1">
    <citation type="submission" date="2019-04" db="EMBL/GenBank/DDBJ databases">
        <title>Comparative genomics of Aeromonas veronii strains pathogenic to fish.</title>
        <authorList>
            <person name="Cascarano M.C."/>
            <person name="Smyrli M."/>
            <person name="Katharios P."/>
        </authorList>
    </citation>
    <scope>NUCLEOTIDE SEQUENCE [LARGE SCALE GENOMIC DNA]</scope>
    <source>
        <strain evidence="2 3">XU1</strain>
    </source>
</reference>
<proteinExistence type="predicted"/>
<feature type="compositionally biased region" description="Basic and acidic residues" evidence="1">
    <location>
        <begin position="22"/>
        <end position="33"/>
    </location>
</feature>
<dbReference type="EMBL" id="SSUX01000001">
    <property type="protein sequence ID" value="THJ47626.1"/>
    <property type="molecule type" value="Genomic_DNA"/>
</dbReference>
<gene>
    <name evidence="2" type="ORF">E8Q35_00765</name>
</gene>